<dbReference type="RefSeq" id="WP_344921408.1">
    <property type="nucleotide sequence ID" value="NZ_BAABAQ010000012.1"/>
</dbReference>
<comment type="caution">
    <text evidence="2">The sequence shown here is derived from an EMBL/GenBank/DDBJ whole genome shotgun (WGS) entry which is preliminary data.</text>
</comment>
<accession>A0ABP8BBS0</accession>
<organism evidence="2 3">
    <name type="scientific">Streptosporangium oxazolinicum</name>
    <dbReference type="NCBI Taxonomy" id="909287"/>
    <lineage>
        <taxon>Bacteria</taxon>
        <taxon>Bacillati</taxon>
        <taxon>Actinomycetota</taxon>
        <taxon>Actinomycetes</taxon>
        <taxon>Streptosporangiales</taxon>
        <taxon>Streptosporangiaceae</taxon>
        <taxon>Streptosporangium</taxon>
    </lineage>
</organism>
<evidence type="ECO:0000313" key="2">
    <source>
        <dbReference type="EMBL" id="GAA4202737.1"/>
    </source>
</evidence>
<gene>
    <name evidence="2" type="ORF">GCM10022252_59360</name>
</gene>
<evidence type="ECO:0000313" key="3">
    <source>
        <dbReference type="Proteomes" id="UP001501251"/>
    </source>
</evidence>
<proteinExistence type="inferred from homology"/>
<dbReference type="InterPro" id="IPR036165">
    <property type="entry name" value="YefM-like_sf"/>
</dbReference>
<dbReference type="Gene3D" id="3.40.1620.10">
    <property type="entry name" value="YefM-like domain"/>
    <property type="match status" value="1"/>
</dbReference>
<name>A0ABP8BBS0_9ACTN</name>
<comment type="similarity">
    <text evidence="1">Belongs to the phD/YefM antitoxin family.</text>
</comment>
<dbReference type="Proteomes" id="UP001501251">
    <property type="component" value="Unassembled WGS sequence"/>
</dbReference>
<keyword evidence="3" id="KW-1185">Reference proteome</keyword>
<protein>
    <recommendedName>
        <fullName evidence="4">Antitoxin</fullName>
    </recommendedName>
</protein>
<dbReference type="SUPFAM" id="SSF143120">
    <property type="entry name" value="YefM-like"/>
    <property type="match status" value="1"/>
</dbReference>
<reference evidence="3" key="1">
    <citation type="journal article" date="2019" name="Int. J. Syst. Evol. Microbiol.">
        <title>The Global Catalogue of Microorganisms (GCM) 10K type strain sequencing project: providing services to taxonomists for standard genome sequencing and annotation.</title>
        <authorList>
            <consortium name="The Broad Institute Genomics Platform"/>
            <consortium name="The Broad Institute Genome Sequencing Center for Infectious Disease"/>
            <person name="Wu L."/>
            <person name="Ma J."/>
        </authorList>
    </citation>
    <scope>NUCLEOTIDE SEQUENCE [LARGE SCALE GENOMIC DNA]</scope>
    <source>
        <strain evidence="3">JCM 17388</strain>
    </source>
</reference>
<dbReference type="EMBL" id="BAABAQ010000012">
    <property type="protein sequence ID" value="GAA4202737.1"/>
    <property type="molecule type" value="Genomic_DNA"/>
</dbReference>
<evidence type="ECO:0000256" key="1">
    <source>
        <dbReference type="ARBA" id="ARBA00009981"/>
    </source>
</evidence>
<evidence type="ECO:0008006" key="4">
    <source>
        <dbReference type="Google" id="ProtNLM"/>
    </source>
</evidence>
<sequence length="52" mass="5624">MSVAEARSRFTDVLNNAAVRGRVTRVTNRGGKIAAVASMHVAESTEQVQDEH</sequence>